<dbReference type="Proteomes" id="UP000327013">
    <property type="component" value="Chromosome 6"/>
</dbReference>
<dbReference type="GO" id="GO:0003682">
    <property type="term" value="F:chromatin binding"/>
    <property type="evidence" value="ECO:0007669"/>
    <property type="project" value="InterPro"/>
</dbReference>
<feature type="domain" description="SAWADEE" evidence="1">
    <location>
        <begin position="7"/>
        <end position="150"/>
    </location>
</feature>
<dbReference type="OrthoDB" id="1866990at2759"/>
<keyword evidence="3" id="KW-1185">Reference proteome</keyword>
<evidence type="ECO:0000313" key="3">
    <source>
        <dbReference type="Proteomes" id="UP000327013"/>
    </source>
</evidence>
<sequence>MSLESVLEFRAGDGAWYSVRVELEGEEDEEEELLRVKYVGFTEEEDNKFRASDFKSRTEVEKFKDRFRAVSVQVQDSDCSKVVTGNRVCASYSERDDDVRFYDAFVDAVERREHARKQDGEEECTCIFILSWLHGPNVGNLTTTSIENICQVQSSAPIDPKVTSFLKLARERFIINSEPVLISKADSSSSIKRKFSFFEHLNQEKRCAKRTVTKICPPEGRIASHLERTMQDTDLGGVGSQYVVLLENLDKGLSPLSVAEFIHRETSISPQVYVFPNLTSEPSTQGALVLDCEKKFQKLSDFLDNSNHIIMSSRERPWVIIETMSGHNALRASTWIQTLNSQRMLQQGSIGRNKLKVVHFGSEEYERARLLKDLFVEFFNHQKGLQKRLALDVGKIMLQHPRKCSVSCSYDSD</sequence>
<dbReference type="EMBL" id="CM017326">
    <property type="protein sequence ID" value="KAE8075502.1"/>
    <property type="molecule type" value="Genomic_DNA"/>
</dbReference>
<dbReference type="PANTHER" id="PTHR36384">
    <property type="entry name" value="SAWADEE PROTEIN"/>
    <property type="match status" value="1"/>
</dbReference>
<dbReference type="Gene3D" id="2.30.30.140">
    <property type="match status" value="1"/>
</dbReference>
<dbReference type="Pfam" id="PF16719">
    <property type="entry name" value="SAWADEE"/>
    <property type="match status" value="1"/>
</dbReference>
<accession>A0A5N6R991</accession>
<reference evidence="2 3" key="1">
    <citation type="submission" date="2019-06" db="EMBL/GenBank/DDBJ databases">
        <title>A chromosomal-level reference genome of Carpinus fangiana (Coryloideae, Betulaceae).</title>
        <authorList>
            <person name="Yang X."/>
            <person name="Wang Z."/>
            <person name="Zhang L."/>
            <person name="Hao G."/>
            <person name="Liu J."/>
            <person name="Yang Y."/>
        </authorList>
    </citation>
    <scope>NUCLEOTIDE SEQUENCE [LARGE SCALE GENOMIC DNA]</scope>
    <source>
        <strain evidence="2">Cfa_2016G</strain>
        <tissue evidence="2">Leaf</tissue>
    </source>
</reference>
<dbReference type="PANTHER" id="PTHR36384:SF1">
    <property type="entry name" value="SAWADEE PROTEIN"/>
    <property type="match status" value="1"/>
</dbReference>
<dbReference type="AlphaFoldDB" id="A0A5N6R991"/>
<evidence type="ECO:0000259" key="1">
    <source>
        <dbReference type="Pfam" id="PF16719"/>
    </source>
</evidence>
<name>A0A5N6R991_9ROSI</name>
<dbReference type="InterPro" id="IPR032001">
    <property type="entry name" value="SAWADEE_dom"/>
</dbReference>
<organism evidence="2 3">
    <name type="scientific">Carpinus fangiana</name>
    <dbReference type="NCBI Taxonomy" id="176857"/>
    <lineage>
        <taxon>Eukaryota</taxon>
        <taxon>Viridiplantae</taxon>
        <taxon>Streptophyta</taxon>
        <taxon>Embryophyta</taxon>
        <taxon>Tracheophyta</taxon>
        <taxon>Spermatophyta</taxon>
        <taxon>Magnoliopsida</taxon>
        <taxon>eudicotyledons</taxon>
        <taxon>Gunneridae</taxon>
        <taxon>Pentapetalae</taxon>
        <taxon>rosids</taxon>
        <taxon>fabids</taxon>
        <taxon>Fagales</taxon>
        <taxon>Betulaceae</taxon>
        <taxon>Carpinus</taxon>
    </lineage>
</organism>
<protein>
    <recommendedName>
        <fullName evidence="1">SAWADEE domain-containing protein</fullName>
    </recommendedName>
</protein>
<proteinExistence type="predicted"/>
<gene>
    <name evidence="2" type="ORF">FH972_014213</name>
</gene>
<evidence type="ECO:0000313" key="2">
    <source>
        <dbReference type="EMBL" id="KAE8075502.1"/>
    </source>
</evidence>